<gene>
    <name evidence="1" type="primary">MED17</name>
    <name evidence="3" type="ORF">H4R26_005954</name>
</gene>
<organism evidence="3 4">
    <name type="scientific">Coemansia thaxteri</name>
    <dbReference type="NCBI Taxonomy" id="2663907"/>
    <lineage>
        <taxon>Eukaryota</taxon>
        <taxon>Fungi</taxon>
        <taxon>Fungi incertae sedis</taxon>
        <taxon>Zoopagomycota</taxon>
        <taxon>Kickxellomycotina</taxon>
        <taxon>Kickxellomycetes</taxon>
        <taxon>Kickxellales</taxon>
        <taxon>Kickxellaceae</taxon>
        <taxon>Coemansia</taxon>
    </lineage>
</organism>
<dbReference type="Proteomes" id="UP001150907">
    <property type="component" value="Unassembled WGS sequence"/>
</dbReference>
<dbReference type="Pfam" id="PF10156">
    <property type="entry name" value="Med17"/>
    <property type="match status" value="1"/>
</dbReference>
<accession>A0A9W8B8D5</accession>
<evidence type="ECO:0000313" key="3">
    <source>
        <dbReference type="EMBL" id="KAJ1997103.1"/>
    </source>
</evidence>
<dbReference type="EMBL" id="JANBQF010001494">
    <property type="protein sequence ID" value="KAJ1997103.1"/>
    <property type="molecule type" value="Genomic_DNA"/>
</dbReference>
<comment type="subcellular location">
    <subcellularLocation>
        <location evidence="1">Nucleus</location>
    </subcellularLocation>
</comment>
<keyword evidence="4" id="KW-1185">Reference proteome</keyword>
<sequence length="218" mass="22806">MQLPIESVAAQFTVYEIDKDGNVELQPRLSAQEEMARQIGQLWEAHGNFQGLSDVDSDTESMAGNSSDDEAEQPGAAASTSQPGGAAGGSGLDAYAVRAKVHEQLTLAQSEIQVSLDVVRLLLAAKKRSALEGAAQASAALVRHDQARAGPAFAALVGGDVGTEVFVGGQPFPVGVVDTVRTERRSAAQSSGDQQINELKFVLGAKYRQLGEAADTLE</sequence>
<protein>
    <recommendedName>
        <fullName evidence="1">Mediator of RNA polymerase II transcription subunit 17</fullName>
    </recommendedName>
    <alternativeName>
        <fullName evidence="1">Mediator complex subunit 17</fullName>
    </alternativeName>
</protein>
<keyword evidence="1" id="KW-0539">Nucleus</keyword>
<keyword evidence="1" id="KW-0804">Transcription</keyword>
<comment type="caution">
    <text evidence="3">The sequence shown here is derived from an EMBL/GenBank/DDBJ whole genome shotgun (WGS) entry which is preliminary data.</text>
</comment>
<dbReference type="AlphaFoldDB" id="A0A9W8B8D5"/>
<dbReference type="InterPro" id="IPR019313">
    <property type="entry name" value="Mediator_Med17"/>
</dbReference>
<dbReference type="GO" id="GO:0006357">
    <property type="term" value="P:regulation of transcription by RNA polymerase II"/>
    <property type="evidence" value="ECO:0007669"/>
    <property type="project" value="InterPro"/>
</dbReference>
<evidence type="ECO:0000256" key="2">
    <source>
        <dbReference type="SAM" id="MobiDB-lite"/>
    </source>
</evidence>
<dbReference type="GO" id="GO:0003712">
    <property type="term" value="F:transcription coregulator activity"/>
    <property type="evidence" value="ECO:0007669"/>
    <property type="project" value="InterPro"/>
</dbReference>
<dbReference type="GO" id="GO:0016592">
    <property type="term" value="C:mediator complex"/>
    <property type="evidence" value="ECO:0007669"/>
    <property type="project" value="InterPro"/>
</dbReference>
<comment type="similarity">
    <text evidence="1">Belongs to the Mediator complex subunit 17 family.</text>
</comment>
<feature type="region of interest" description="Disordered" evidence="2">
    <location>
        <begin position="50"/>
        <end position="89"/>
    </location>
</feature>
<evidence type="ECO:0000313" key="4">
    <source>
        <dbReference type="Proteomes" id="UP001150907"/>
    </source>
</evidence>
<dbReference type="OrthoDB" id="5319830at2759"/>
<comment type="subunit">
    <text evidence="1">Component of the Mediator complex.</text>
</comment>
<comment type="function">
    <text evidence="1">Component of the Mediator complex, a coactivator involved in the regulated transcription of nearly all RNA polymerase II-dependent genes. Mediator functions as a bridge to convey information from gene-specific regulatory proteins to the basal RNA polymerase II transcription machinery. Mediator is recruited to promoters by direct interactions with regulatory proteins and serves as a scaffold for the assembly of a functional preinitiation complex with RNA polymerase II and the general transcription factors.</text>
</comment>
<reference evidence="3" key="1">
    <citation type="submission" date="2022-07" db="EMBL/GenBank/DDBJ databases">
        <title>Phylogenomic reconstructions and comparative analyses of Kickxellomycotina fungi.</title>
        <authorList>
            <person name="Reynolds N.K."/>
            <person name="Stajich J.E."/>
            <person name="Barry K."/>
            <person name="Grigoriev I.V."/>
            <person name="Crous P."/>
            <person name="Smith M.E."/>
        </authorList>
    </citation>
    <scope>NUCLEOTIDE SEQUENCE</scope>
    <source>
        <strain evidence="3">IMI 214461</strain>
    </source>
</reference>
<keyword evidence="1" id="KW-0010">Activator</keyword>
<keyword evidence="1" id="KW-0805">Transcription regulation</keyword>
<evidence type="ECO:0000256" key="1">
    <source>
        <dbReference type="RuleBase" id="RU364140"/>
    </source>
</evidence>
<proteinExistence type="inferred from homology"/>
<feature type="non-terminal residue" evidence="3">
    <location>
        <position position="218"/>
    </location>
</feature>
<name>A0A9W8B8D5_9FUNG</name>